<dbReference type="InterPro" id="IPR012349">
    <property type="entry name" value="Split_barrel_FMN-bd"/>
</dbReference>
<dbReference type="GO" id="GO:0010181">
    <property type="term" value="F:FMN binding"/>
    <property type="evidence" value="ECO:0007669"/>
    <property type="project" value="InterPro"/>
</dbReference>
<dbReference type="Pfam" id="PF01613">
    <property type="entry name" value="Flavin_Reduct"/>
    <property type="match status" value="1"/>
</dbReference>
<protein>
    <recommendedName>
        <fullName evidence="4">Flavin reductase like domain-containing protein</fullName>
    </recommendedName>
</protein>
<keyword evidence="2" id="KW-0560">Oxidoreductase</keyword>
<dbReference type="EMBL" id="AP035768">
    <property type="protein sequence ID" value="BFO16867.1"/>
    <property type="molecule type" value="Genomic_DNA"/>
</dbReference>
<feature type="domain" description="Flavin reductase like" evidence="4">
    <location>
        <begin position="23"/>
        <end position="143"/>
    </location>
</feature>
<dbReference type="InterPro" id="IPR050268">
    <property type="entry name" value="NADH-dep_flavin_reductase"/>
</dbReference>
<gene>
    <name evidence="5" type="ORF">SHKM778_32550</name>
</gene>
<dbReference type="SMART" id="SM00903">
    <property type="entry name" value="Flavin_Reduct"/>
    <property type="match status" value="1"/>
</dbReference>
<dbReference type="SUPFAM" id="SSF50475">
    <property type="entry name" value="FMN-binding split barrel"/>
    <property type="match status" value="1"/>
</dbReference>
<dbReference type="PANTHER" id="PTHR30466:SF11">
    <property type="entry name" value="FLAVIN-DEPENDENT MONOOXYGENASE, REDUCTASE SUBUNIT HSAB"/>
    <property type="match status" value="1"/>
</dbReference>
<evidence type="ECO:0000256" key="3">
    <source>
        <dbReference type="SAM" id="MobiDB-lite"/>
    </source>
</evidence>
<evidence type="ECO:0000256" key="1">
    <source>
        <dbReference type="ARBA" id="ARBA00008898"/>
    </source>
</evidence>
<dbReference type="PANTHER" id="PTHR30466">
    <property type="entry name" value="FLAVIN REDUCTASE"/>
    <property type="match status" value="1"/>
</dbReference>
<organism evidence="5">
    <name type="scientific">Streptomyces haneummycinicus</name>
    <dbReference type="NCBI Taxonomy" id="3074435"/>
    <lineage>
        <taxon>Bacteria</taxon>
        <taxon>Bacillati</taxon>
        <taxon>Actinomycetota</taxon>
        <taxon>Actinomycetes</taxon>
        <taxon>Kitasatosporales</taxon>
        <taxon>Streptomycetaceae</taxon>
        <taxon>Streptomyces</taxon>
    </lineage>
</organism>
<dbReference type="Gene3D" id="2.30.110.10">
    <property type="entry name" value="Electron Transport, Fmn-binding Protein, Chain A"/>
    <property type="match status" value="1"/>
</dbReference>
<feature type="region of interest" description="Disordered" evidence="3">
    <location>
        <begin position="104"/>
        <end position="133"/>
    </location>
</feature>
<reference evidence="5" key="1">
    <citation type="submission" date="2024-06" db="EMBL/GenBank/DDBJ databases">
        <authorList>
            <consortium name="consrtm"/>
            <person name="Uemura M."/>
            <person name="Terahara T."/>
        </authorList>
    </citation>
    <scope>NUCLEOTIDE SEQUENCE</scope>
    <source>
        <strain evidence="5">KM77-8</strain>
    </source>
</reference>
<comment type="similarity">
    <text evidence="1">Belongs to the non-flavoprotein flavin reductase family.</text>
</comment>
<evidence type="ECO:0000256" key="2">
    <source>
        <dbReference type="ARBA" id="ARBA00023002"/>
    </source>
</evidence>
<sequence length="143" mass="15019">MSAPAGTGLHEPCVDSARFRQVLGRFCSGVTIITGLADGGTEPAGLTCQSFFSLSLDPPLVAVSVSRTSGSWLRIAPSKAFCVNVLSTDQQRLGRSFAVSGADKFAGRTGSPRQPPDHRRCPARSPGSTVPWKRCTPAATTGW</sequence>
<accession>A0AAT9HHH8</accession>
<dbReference type="AlphaFoldDB" id="A0AAT9HHH8"/>
<dbReference type="InterPro" id="IPR002563">
    <property type="entry name" value="Flavin_Rdtase-like_dom"/>
</dbReference>
<evidence type="ECO:0000259" key="4">
    <source>
        <dbReference type="SMART" id="SM00903"/>
    </source>
</evidence>
<dbReference type="GO" id="GO:0042602">
    <property type="term" value="F:riboflavin reductase (NADPH) activity"/>
    <property type="evidence" value="ECO:0007669"/>
    <property type="project" value="TreeGrafter"/>
</dbReference>
<reference evidence="5" key="2">
    <citation type="submission" date="2024-07" db="EMBL/GenBank/DDBJ databases">
        <title>Streptomyces haneummycinica sp. nov., a new antibiotic-producing actinobacterium isolated from marine sediment.</title>
        <authorList>
            <person name="Uemura M."/>
            <person name="Hamada M."/>
            <person name="Hirano S."/>
            <person name="Kobayashi K."/>
            <person name="Ohshiro T."/>
            <person name="Kobayashi T."/>
            <person name="Terahara T."/>
        </authorList>
    </citation>
    <scope>NUCLEOTIDE SEQUENCE</scope>
    <source>
        <strain evidence="5">KM77-8</strain>
    </source>
</reference>
<name>A0AAT9HHH8_9ACTN</name>
<proteinExistence type="inferred from homology"/>
<evidence type="ECO:0000313" key="5">
    <source>
        <dbReference type="EMBL" id="BFO16867.1"/>
    </source>
</evidence>